<dbReference type="InterPro" id="IPR054347">
    <property type="entry name" value="TOTE_primase"/>
</dbReference>
<dbReference type="InterPro" id="IPR027417">
    <property type="entry name" value="P-loop_NTPase"/>
</dbReference>
<name>A0A2H0KJV1_9BACT</name>
<proteinExistence type="predicted"/>
<evidence type="ECO:0008006" key="5">
    <source>
        <dbReference type="Google" id="ProtNLM"/>
    </source>
</evidence>
<dbReference type="PROSITE" id="PS51194">
    <property type="entry name" value="HELICASE_CTER"/>
    <property type="match status" value="1"/>
</dbReference>
<gene>
    <name evidence="3" type="ORF">COV87_02800</name>
</gene>
<dbReference type="GO" id="GO:0003677">
    <property type="term" value="F:DNA binding"/>
    <property type="evidence" value="ECO:0007669"/>
    <property type="project" value="InterPro"/>
</dbReference>
<dbReference type="EMBL" id="PCVK01000081">
    <property type="protein sequence ID" value="PIQ71537.1"/>
    <property type="molecule type" value="Genomic_DNA"/>
</dbReference>
<dbReference type="InterPro" id="IPR006935">
    <property type="entry name" value="Helicase/UvrB_N"/>
</dbReference>
<dbReference type="PROSITE" id="PS51192">
    <property type="entry name" value="HELICASE_ATP_BIND_1"/>
    <property type="match status" value="1"/>
</dbReference>
<protein>
    <recommendedName>
        <fullName evidence="5">Restriction endonuclease subunit R</fullName>
    </recommendedName>
</protein>
<evidence type="ECO:0000313" key="3">
    <source>
        <dbReference type="EMBL" id="PIQ71537.1"/>
    </source>
</evidence>
<dbReference type="PANTHER" id="PTHR47396:SF1">
    <property type="entry name" value="ATP-DEPENDENT HELICASE IRC3-RELATED"/>
    <property type="match status" value="1"/>
</dbReference>
<dbReference type="InterPro" id="IPR001650">
    <property type="entry name" value="Helicase_C-like"/>
</dbReference>
<evidence type="ECO:0000259" key="1">
    <source>
        <dbReference type="PROSITE" id="PS51192"/>
    </source>
</evidence>
<dbReference type="InterPro" id="IPR014001">
    <property type="entry name" value="Helicase_ATP-bd"/>
</dbReference>
<dbReference type="InterPro" id="IPR050742">
    <property type="entry name" value="Helicase_Restrict-Modif_Enz"/>
</dbReference>
<feature type="domain" description="Helicase ATP-binding" evidence="1">
    <location>
        <begin position="370"/>
        <end position="519"/>
    </location>
</feature>
<dbReference type="Gene3D" id="3.40.50.300">
    <property type="entry name" value="P-loop containing nucleotide triphosphate hydrolases"/>
    <property type="match status" value="2"/>
</dbReference>
<organism evidence="3 4">
    <name type="scientific">Candidatus Roizmanbacteria bacterium CG11_big_fil_rev_8_21_14_0_20_37_16</name>
    <dbReference type="NCBI Taxonomy" id="1974857"/>
    <lineage>
        <taxon>Bacteria</taxon>
        <taxon>Candidatus Roizmaniibacteriota</taxon>
    </lineage>
</organism>
<dbReference type="SMART" id="SM00487">
    <property type="entry name" value="DEXDc"/>
    <property type="match status" value="1"/>
</dbReference>
<dbReference type="PANTHER" id="PTHR47396">
    <property type="entry name" value="TYPE I RESTRICTION ENZYME ECOKI R PROTEIN"/>
    <property type="match status" value="1"/>
</dbReference>
<comment type="caution">
    <text evidence="3">The sequence shown here is derived from an EMBL/GenBank/DDBJ whole genome shotgun (WGS) entry which is preliminary data.</text>
</comment>
<accession>A0A2H0KJV1</accession>
<feature type="domain" description="Helicase C-terminal" evidence="2">
    <location>
        <begin position="573"/>
        <end position="729"/>
    </location>
</feature>
<sequence>MERATSQQIILYRSLFNTRDDVFARYWENPSSKKSGYAPVYRINQRPQALTDEVISSHLAGEQTIGVYPLFPDNTTSFLAIDFDGSNWLTLIQKVVTIASLNKLFCSIERSKSGNGGHLWFFFSERIPGFLARQLGKLLLRQSDITNRKTFDRMFPSQDEHTGKGYGNLICLPLQGKCAAEGNTIFISPNGEVVPNQWGYLQTIQRVATQEINNYLQQGIKLPVKPQKEKEQNSEEKIQDNAIDEELDTAPVATTQDQETKLVLGANIYIPNLFLPDKLYKYLKKELNFPNPEFYAMERFGYSTWKTPRFIKTLEVLPDGITVPLGFLNKVKGFAEKEQLKAEIIDQRTIAKQISFPSKLLLRKDQQYVLNQLMKEDRVILEAQPGFGKTIVALALMKKRGQKTLIIVHTNTLLHQWEKRINDYFSLAKDEIGLIGDNKWKISKKATIASYMTLSRRGLDDIKNDFGLVIIDECHHIPANTFSTVVKQFTAKHVLGLTATTFRKDKLEKLMYLYVSDQVIRTKNNKQEKNEQSISTVKTELVTRKTEFQGNGKLEDFQDACRMVITDTKRNDQITDDIVAALAAGAKCLVLSERLEHCEILLELVRQKAKGIHAAVATGIMTKKQRERITARMNQERFQLLIATGKLIGEGFDWPAVSHLFLAFPFSWKGKLIQYVGRVQRTCEGKTLAIVHDYFDDQVPMLKLMYFKRLRTYRSLGLAKMESTKKEISRDHLALF</sequence>
<evidence type="ECO:0000259" key="2">
    <source>
        <dbReference type="PROSITE" id="PS51194"/>
    </source>
</evidence>
<dbReference type="Pfam" id="PF22548">
    <property type="entry name" value="AEP-TOTE"/>
    <property type="match status" value="1"/>
</dbReference>
<dbReference type="GO" id="GO:0005524">
    <property type="term" value="F:ATP binding"/>
    <property type="evidence" value="ECO:0007669"/>
    <property type="project" value="InterPro"/>
</dbReference>
<dbReference type="CDD" id="cd18785">
    <property type="entry name" value="SF2_C"/>
    <property type="match status" value="1"/>
</dbReference>
<dbReference type="Proteomes" id="UP000229497">
    <property type="component" value="Unassembled WGS sequence"/>
</dbReference>
<dbReference type="GO" id="GO:0005829">
    <property type="term" value="C:cytosol"/>
    <property type="evidence" value="ECO:0007669"/>
    <property type="project" value="TreeGrafter"/>
</dbReference>
<evidence type="ECO:0000313" key="4">
    <source>
        <dbReference type="Proteomes" id="UP000229497"/>
    </source>
</evidence>
<dbReference type="SUPFAM" id="SSF52540">
    <property type="entry name" value="P-loop containing nucleoside triphosphate hydrolases"/>
    <property type="match status" value="2"/>
</dbReference>
<dbReference type="AlphaFoldDB" id="A0A2H0KJV1"/>
<dbReference type="Pfam" id="PF04851">
    <property type="entry name" value="ResIII"/>
    <property type="match status" value="1"/>
</dbReference>
<dbReference type="GO" id="GO:0016787">
    <property type="term" value="F:hydrolase activity"/>
    <property type="evidence" value="ECO:0007669"/>
    <property type="project" value="InterPro"/>
</dbReference>
<dbReference type="Pfam" id="PF00271">
    <property type="entry name" value="Helicase_C"/>
    <property type="match status" value="1"/>
</dbReference>
<reference evidence="3 4" key="1">
    <citation type="submission" date="2017-09" db="EMBL/GenBank/DDBJ databases">
        <title>Depth-based differentiation of microbial function through sediment-hosted aquifers and enrichment of novel symbionts in the deep terrestrial subsurface.</title>
        <authorList>
            <person name="Probst A.J."/>
            <person name="Ladd B."/>
            <person name="Jarett J.K."/>
            <person name="Geller-Mcgrath D.E."/>
            <person name="Sieber C.M."/>
            <person name="Emerson J.B."/>
            <person name="Anantharaman K."/>
            <person name="Thomas B.C."/>
            <person name="Malmstrom R."/>
            <person name="Stieglmeier M."/>
            <person name="Klingl A."/>
            <person name="Woyke T."/>
            <person name="Ryan C.M."/>
            <person name="Banfield J.F."/>
        </authorList>
    </citation>
    <scope>NUCLEOTIDE SEQUENCE [LARGE SCALE GENOMIC DNA]</scope>
    <source>
        <strain evidence="3">CG11_big_fil_rev_8_21_14_0_20_37_16</strain>
    </source>
</reference>
<dbReference type="CDD" id="cd17926">
    <property type="entry name" value="DEXHc_RE"/>
    <property type="match status" value="1"/>
</dbReference>